<keyword evidence="7 8" id="KW-0472">Membrane</keyword>
<evidence type="ECO:0000256" key="1">
    <source>
        <dbReference type="ARBA" id="ARBA00004651"/>
    </source>
</evidence>
<dbReference type="GO" id="GO:0044874">
    <property type="term" value="P:lipoprotein localization to outer membrane"/>
    <property type="evidence" value="ECO:0007669"/>
    <property type="project" value="TreeGrafter"/>
</dbReference>
<dbReference type="InterPro" id="IPR003838">
    <property type="entry name" value="ABC3_permease_C"/>
</dbReference>
<evidence type="ECO:0000256" key="6">
    <source>
        <dbReference type="ARBA" id="ARBA00022989"/>
    </source>
</evidence>
<evidence type="ECO:0000313" key="12">
    <source>
        <dbReference type="Proteomes" id="UP000427769"/>
    </source>
</evidence>
<protein>
    <submittedName>
        <fullName evidence="11">ABC transporter permease</fullName>
    </submittedName>
</protein>
<dbReference type="GO" id="GO:0098797">
    <property type="term" value="C:plasma membrane protein complex"/>
    <property type="evidence" value="ECO:0007669"/>
    <property type="project" value="TreeGrafter"/>
</dbReference>
<feature type="domain" description="ABC3 transporter permease C-terminal" evidence="9">
    <location>
        <begin position="279"/>
        <end position="405"/>
    </location>
</feature>
<dbReference type="NCBIfam" id="TIGR02212">
    <property type="entry name" value="lolCE"/>
    <property type="match status" value="1"/>
</dbReference>
<dbReference type="InterPro" id="IPR011925">
    <property type="entry name" value="LolCE_TM"/>
</dbReference>
<keyword evidence="6 8" id="KW-1133">Transmembrane helix</keyword>
<reference evidence="11 12" key="1">
    <citation type="submission" date="2019-11" db="EMBL/GenBank/DDBJ databases">
        <title>Comparative genomics of hydrocarbon-degrading Desulfosarcina strains.</title>
        <authorList>
            <person name="Watanabe M."/>
            <person name="Kojima H."/>
            <person name="Fukui M."/>
        </authorList>
    </citation>
    <scope>NUCLEOTIDE SEQUENCE [LARGE SCALE GENOMIC DNA]</scope>
    <source>
        <strain evidence="11 12">PP31</strain>
    </source>
</reference>
<keyword evidence="3" id="KW-0813">Transport</keyword>
<organism evidence="11 12">
    <name type="scientific">Desulfosarcina widdelii</name>
    <dbReference type="NCBI Taxonomy" id="947919"/>
    <lineage>
        <taxon>Bacteria</taxon>
        <taxon>Pseudomonadati</taxon>
        <taxon>Thermodesulfobacteriota</taxon>
        <taxon>Desulfobacteria</taxon>
        <taxon>Desulfobacterales</taxon>
        <taxon>Desulfosarcinaceae</taxon>
        <taxon>Desulfosarcina</taxon>
    </lineage>
</organism>
<dbReference type="Pfam" id="PF02687">
    <property type="entry name" value="FtsX"/>
    <property type="match status" value="1"/>
</dbReference>
<feature type="transmembrane region" description="Helical" evidence="8">
    <location>
        <begin position="378"/>
        <end position="397"/>
    </location>
</feature>
<proteinExistence type="inferred from homology"/>
<evidence type="ECO:0000256" key="2">
    <source>
        <dbReference type="ARBA" id="ARBA00005236"/>
    </source>
</evidence>
<dbReference type="PANTHER" id="PTHR30489">
    <property type="entry name" value="LIPOPROTEIN-RELEASING SYSTEM TRANSMEMBRANE PROTEIN LOLE"/>
    <property type="match status" value="1"/>
</dbReference>
<gene>
    <name evidence="11" type="ORF">DSCW_13200</name>
</gene>
<feature type="transmembrane region" description="Helical" evidence="8">
    <location>
        <begin position="20"/>
        <end position="49"/>
    </location>
</feature>
<keyword evidence="12" id="KW-1185">Reference proteome</keyword>
<evidence type="ECO:0000259" key="9">
    <source>
        <dbReference type="Pfam" id="PF02687"/>
    </source>
</evidence>
<dbReference type="GO" id="GO:0042953">
    <property type="term" value="P:lipoprotein transport"/>
    <property type="evidence" value="ECO:0007669"/>
    <property type="project" value="InterPro"/>
</dbReference>
<keyword evidence="4" id="KW-1003">Cell membrane</keyword>
<dbReference type="InterPro" id="IPR051447">
    <property type="entry name" value="Lipoprotein-release_system"/>
</dbReference>
<comment type="subcellular location">
    <subcellularLocation>
        <location evidence="1">Cell membrane</location>
        <topology evidence="1">Multi-pass membrane protein</topology>
    </subcellularLocation>
</comment>
<feature type="domain" description="MacB-like periplasmic core" evidence="10">
    <location>
        <begin position="25"/>
        <end position="250"/>
    </location>
</feature>
<evidence type="ECO:0000256" key="7">
    <source>
        <dbReference type="ARBA" id="ARBA00023136"/>
    </source>
</evidence>
<dbReference type="Proteomes" id="UP000427769">
    <property type="component" value="Chromosome"/>
</dbReference>
<dbReference type="RefSeq" id="WP_155302973.1">
    <property type="nucleotide sequence ID" value="NZ_AP021875.1"/>
</dbReference>
<evidence type="ECO:0000256" key="8">
    <source>
        <dbReference type="SAM" id="Phobius"/>
    </source>
</evidence>
<feature type="transmembrane region" description="Helical" evidence="8">
    <location>
        <begin position="277"/>
        <end position="302"/>
    </location>
</feature>
<dbReference type="EMBL" id="AP021875">
    <property type="protein sequence ID" value="BBO73903.1"/>
    <property type="molecule type" value="Genomic_DNA"/>
</dbReference>
<evidence type="ECO:0000313" key="11">
    <source>
        <dbReference type="EMBL" id="BBO73903.1"/>
    </source>
</evidence>
<dbReference type="OrthoDB" id="9808461at2"/>
<sequence length="412" mass="44455">MSFVTFVSGRYLRTRQKRAFISLITALSVAGVAVGVMALIVVIAVMAGFEADLKSRIMGIRPHLVITQKEDALTDYDRIVEKVAGIRGIESTSAYISTQVVLRTANRAAGALLKGIVPTRGKAGIPGVDTGSLMAPNSAAKNTHAGARITPGIILGKQLAASLGVIRGDSIHMITPRGMLSPAGHIPAMVKYKVVDLFESGMYEFDGALSFVTLNQAQKMLRMPASVTGIEIRLANLDQTDRFQKKIQQIVGSNYKVENWKQINRNLFSALRLEKTVMFIILALIVLVAAFNIAGSLVMMVMEKRRDIAILKTMGATAKSIGRIFVVKGVTIGLAGTTLGTSAGLILCTLLERYEFIHLPADVYYITSLPVNLKTTDVFMIAFCAILICFAATLYPARQAAAIDPVEAIRHG</sequence>
<evidence type="ECO:0000256" key="3">
    <source>
        <dbReference type="ARBA" id="ARBA00022448"/>
    </source>
</evidence>
<feature type="transmembrane region" description="Helical" evidence="8">
    <location>
        <begin position="323"/>
        <end position="347"/>
    </location>
</feature>
<evidence type="ECO:0000259" key="10">
    <source>
        <dbReference type="Pfam" id="PF12704"/>
    </source>
</evidence>
<accession>A0A5K7Z1D1</accession>
<dbReference type="Pfam" id="PF12704">
    <property type="entry name" value="MacB_PCD"/>
    <property type="match status" value="1"/>
</dbReference>
<dbReference type="PANTHER" id="PTHR30489:SF0">
    <property type="entry name" value="LIPOPROTEIN-RELEASING SYSTEM TRANSMEMBRANE PROTEIN LOLE"/>
    <property type="match status" value="1"/>
</dbReference>
<dbReference type="InterPro" id="IPR025857">
    <property type="entry name" value="MacB_PCD"/>
</dbReference>
<name>A0A5K7Z1D1_9BACT</name>
<dbReference type="KEGG" id="dwd:DSCW_13200"/>
<dbReference type="AlphaFoldDB" id="A0A5K7Z1D1"/>
<comment type="similarity">
    <text evidence="2">Belongs to the ABC-4 integral membrane protein family. LolC/E subfamily.</text>
</comment>
<evidence type="ECO:0000256" key="4">
    <source>
        <dbReference type="ARBA" id="ARBA00022475"/>
    </source>
</evidence>
<evidence type="ECO:0000256" key="5">
    <source>
        <dbReference type="ARBA" id="ARBA00022692"/>
    </source>
</evidence>
<keyword evidence="5 8" id="KW-0812">Transmembrane</keyword>